<protein>
    <submittedName>
        <fullName evidence="2">Uncharacterized protein</fullName>
    </submittedName>
</protein>
<feature type="compositionally biased region" description="Polar residues" evidence="1">
    <location>
        <begin position="98"/>
        <end position="108"/>
    </location>
</feature>
<sequence>MADNQGSQCPDCKHPCAPEDEECEDCGFPFDRPKIRTQCPKCQRPRRKNQRGVYLKYCSCKYKFEDNAYYPSTSPLSSEFTTTSSGSSSISSVCTTSAPTSLDSTQSLDGGPASLPGPLSLNEGNKKLSLSKVQSVPESPELSPHQSAPESPGCPHQSAPESPGYLPTKVLLSKPIEFGVPSIIAPGSSASGSFDKFLSPVESQAVSNTSAAGNPRFDRRGRDANVSNFSMTEDGKPIAATRRAPAQSPALSPYVSPAVSTDVSPAVSPYVSAGVPTM</sequence>
<feature type="compositionally biased region" description="Low complexity" evidence="1">
    <location>
        <begin position="77"/>
        <end position="97"/>
    </location>
</feature>
<organism evidence="2 3">
    <name type="scientific">Bugula neritina</name>
    <name type="common">Brown bryozoan</name>
    <name type="synonym">Sertularia neritina</name>
    <dbReference type="NCBI Taxonomy" id="10212"/>
    <lineage>
        <taxon>Eukaryota</taxon>
        <taxon>Metazoa</taxon>
        <taxon>Spiralia</taxon>
        <taxon>Lophotrochozoa</taxon>
        <taxon>Bryozoa</taxon>
        <taxon>Gymnolaemata</taxon>
        <taxon>Cheilostomatida</taxon>
        <taxon>Flustrina</taxon>
        <taxon>Buguloidea</taxon>
        <taxon>Bugulidae</taxon>
        <taxon>Bugula</taxon>
    </lineage>
</organism>
<feature type="region of interest" description="Disordered" evidence="1">
    <location>
        <begin position="206"/>
        <end position="278"/>
    </location>
</feature>
<keyword evidence="3" id="KW-1185">Reference proteome</keyword>
<feature type="region of interest" description="Disordered" evidence="1">
    <location>
        <begin position="73"/>
        <end position="167"/>
    </location>
</feature>
<accession>A0A7J7KN58</accession>
<comment type="caution">
    <text evidence="2">The sequence shown here is derived from an EMBL/GenBank/DDBJ whole genome shotgun (WGS) entry which is preliminary data.</text>
</comment>
<name>A0A7J7KN58_BUGNE</name>
<evidence type="ECO:0000313" key="3">
    <source>
        <dbReference type="Proteomes" id="UP000593567"/>
    </source>
</evidence>
<evidence type="ECO:0000256" key="1">
    <source>
        <dbReference type="SAM" id="MobiDB-lite"/>
    </source>
</evidence>
<dbReference type="EMBL" id="VXIV02000237">
    <property type="protein sequence ID" value="KAF6039578.1"/>
    <property type="molecule type" value="Genomic_DNA"/>
</dbReference>
<gene>
    <name evidence="2" type="ORF">EB796_002116</name>
</gene>
<evidence type="ECO:0000313" key="2">
    <source>
        <dbReference type="EMBL" id="KAF6039578.1"/>
    </source>
</evidence>
<proteinExistence type="predicted"/>
<reference evidence="2" key="1">
    <citation type="submission" date="2020-06" db="EMBL/GenBank/DDBJ databases">
        <title>Draft genome of Bugula neritina, a colonial animal packing powerful symbionts and potential medicines.</title>
        <authorList>
            <person name="Rayko M."/>
        </authorList>
    </citation>
    <scope>NUCLEOTIDE SEQUENCE [LARGE SCALE GENOMIC DNA]</scope>
    <source>
        <strain evidence="2">Kwan_BN1</strain>
    </source>
</reference>
<dbReference type="AlphaFoldDB" id="A0A7J7KN58"/>
<dbReference type="Proteomes" id="UP000593567">
    <property type="component" value="Unassembled WGS sequence"/>
</dbReference>